<dbReference type="AlphaFoldDB" id="A0A7U7G4K8"/>
<evidence type="ECO:0008006" key="3">
    <source>
        <dbReference type="Google" id="ProtNLM"/>
    </source>
</evidence>
<reference evidence="1 2" key="1">
    <citation type="journal article" date="2014" name="Genome Biol. Evol.">
        <title>Acetic acid bacteria genomes reveal functional traits for adaptation to life in insect guts.</title>
        <authorList>
            <person name="Chouaia B."/>
            <person name="Gaiarsa S."/>
            <person name="Crotti E."/>
            <person name="Comandatore F."/>
            <person name="Degli Esposti M."/>
            <person name="Ricci I."/>
            <person name="Alma A."/>
            <person name="Favia G."/>
            <person name="Bandi C."/>
            <person name="Daffonchio D."/>
        </authorList>
    </citation>
    <scope>NUCLEOTIDE SEQUENCE [LARGE SCALE GENOMIC DNA]</scope>
    <source>
        <strain evidence="2">AM169</strain>
    </source>
</reference>
<name>A0A7U7G4K8_9PROT</name>
<protein>
    <recommendedName>
        <fullName evidence="3">Magnesium transporter MgtE intracellular domain-containing protein</fullName>
    </recommendedName>
</protein>
<organism evidence="1 2">
    <name type="scientific">Parasaccharibacter apium</name>
    <dbReference type="NCBI Taxonomy" id="1510841"/>
    <lineage>
        <taxon>Bacteria</taxon>
        <taxon>Pseudomonadati</taxon>
        <taxon>Pseudomonadota</taxon>
        <taxon>Alphaproteobacteria</taxon>
        <taxon>Acetobacterales</taxon>
        <taxon>Acetobacteraceae</taxon>
        <taxon>Parasaccharibacter</taxon>
    </lineage>
</organism>
<gene>
    <name evidence="1" type="ORF">SACS_0295</name>
</gene>
<dbReference type="EMBL" id="CBLY010000002">
    <property type="protein sequence ID" value="CDG33033.1"/>
    <property type="molecule type" value="Genomic_DNA"/>
</dbReference>
<evidence type="ECO:0000313" key="1">
    <source>
        <dbReference type="EMBL" id="CDG33033.1"/>
    </source>
</evidence>
<dbReference type="Proteomes" id="UP000027590">
    <property type="component" value="Unassembled WGS sequence"/>
</dbReference>
<accession>A0A7U7G4K8</accession>
<evidence type="ECO:0000313" key="2">
    <source>
        <dbReference type="Proteomes" id="UP000027590"/>
    </source>
</evidence>
<dbReference type="RefSeq" id="WP_052348900.1">
    <property type="nucleotide sequence ID" value="NZ_CBLY010000002.1"/>
</dbReference>
<dbReference type="SUPFAM" id="SSF158791">
    <property type="entry name" value="MgtE N-terminal domain-like"/>
    <property type="match status" value="1"/>
</dbReference>
<reference evidence="1 2" key="2">
    <citation type="journal article" date="2014" name="PLoS ONE">
        <title>Evolution of mitochondria reconstructed from the energy metabolism of living bacteria.</title>
        <authorList>
            <person name="Degli Esposti M."/>
            <person name="Chouaia B."/>
            <person name="Comandatore F."/>
            <person name="Crotti E."/>
            <person name="Sassera D."/>
            <person name="Lievens P.M."/>
            <person name="Daffonchio D."/>
            <person name="Bandi C."/>
        </authorList>
    </citation>
    <scope>NUCLEOTIDE SEQUENCE [LARGE SCALE GENOMIC DNA]</scope>
    <source>
        <strain evidence="2">AM169</strain>
    </source>
</reference>
<proteinExistence type="predicted"/>
<sequence>MLRRCFHQHDGWFAVFLSLALFCGVQVGCPAAVAEDVAMPDEGMAQQMQEQQRILGSARKALEMRFHLLNQSMAVLSDHVDNHRLVPQEAAARLVGIYEAMRPREAAAVFNVMDPHVLIAIAASMNIRKLSGIMAHMSPDRVNLVSQYLGGVRHFHHAVLSVPVALGGSGVVLPTGQDDVPTDTSVEHLHYETMSQHGPLLPSRQ</sequence>
<comment type="caution">
    <text evidence="1">The sequence shown here is derived from an EMBL/GenBank/DDBJ whole genome shotgun (WGS) entry which is preliminary data.</text>
</comment>